<keyword evidence="3" id="KW-1185">Reference proteome</keyword>
<dbReference type="Pfam" id="PF18276">
    <property type="entry name" value="TcA_TcB_BD"/>
    <property type="match status" value="1"/>
</dbReference>
<dbReference type="InterPro" id="IPR040840">
    <property type="entry name" value="TcA_TcB_BD"/>
</dbReference>
<reference evidence="3" key="1">
    <citation type="journal article" date="2019" name="Int. J. Syst. Evol. Microbiol.">
        <title>The Global Catalogue of Microorganisms (GCM) 10K type strain sequencing project: providing services to taxonomists for standard genome sequencing and annotation.</title>
        <authorList>
            <consortium name="The Broad Institute Genomics Platform"/>
            <consortium name="The Broad Institute Genome Sequencing Center for Infectious Disease"/>
            <person name="Wu L."/>
            <person name="Ma J."/>
        </authorList>
    </citation>
    <scope>NUCLEOTIDE SEQUENCE [LARGE SCALE GENOMIC DNA]</scope>
    <source>
        <strain evidence="3">KCTC 42899</strain>
    </source>
</reference>
<evidence type="ECO:0000313" key="3">
    <source>
        <dbReference type="Proteomes" id="UP001595721"/>
    </source>
</evidence>
<gene>
    <name evidence="2" type="ORF">ACFOMH_16015</name>
</gene>
<dbReference type="Proteomes" id="UP001595721">
    <property type="component" value="Unassembled WGS sequence"/>
</dbReference>
<proteinExistence type="predicted"/>
<comment type="caution">
    <text evidence="2">The sequence shown here is derived from an EMBL/GenBank/DDBJ whole genome shotgun (WGS) entry which is preliminary data.</text>
</comment>
<evidence type="ECO:0000313" key="2">
    <source>
        <dbReference type="EMBL" id="MFC3529685.1"/>
    </source>
</evidence>
<dbReference type="EMBL" id="JBHRXJ010000013">
    <property type="protein sequence ID" value="MFC3529685.1"/>
    <property type="molecule type" value="Genomic_DNA"/>
</dbReference>
<feature type="domain" description="Tc toxin complex TcA C-terminal TcB-binding" evidence="1">
    <location>
        <begin position="674"/>
        <end position="961"/>
    </location>
</feature>
<sequence length="1108" mass="122658">MPAYLHNSFHDQNFSHTFGGHFQTVNRPDTEFSYSFDAFFHPLVHRLVEELNRRSLRGLLDPDFHAGLAQDFFAAAYAPQPEDKQVAYGPYPRKEIDLSAAGPYAIYNWELLFHLPVTIAVHLSKNQRFAEAARWFHYVFDPTSTDTSHPAPQRYWRFLRFREADEALQVDDLLRLLSKPDAECSQTEREEKQRVLAGYEAIRDHPFEPHRIARTRLIAYQYSVVMRYLDNLIAWGDHLFSQDTMETVNEAAQRYVLAANLLGPRPERLPARGQTRPRNYRELKAAGLDAFGNALVALEGKFPFDLGLPGSLPGTDEAPQAGPLFGIGRTLYFCIPRNEKLLGYWDTVDDRLTKIRNCMNIQGVVRSLALFDPPLDPGMMVRAAAAGLDLGALAAGLNQPIGPVRAQAMIQRALDLTGEVRALGTALLGAIEKQEGETLGLLRQKQEIRVQEMTREVRYLQWKQTEEASEGLLRSRASGLERYDFALRQLGQRRDSKAQPDTLSLSGRRPLSEANFDEALQALVTDYDRPVTALPYPALQLAGTGAPAATAGAEGMGKLYLNLGEDAEINIHGPAADVLRKAVMTADLITAVLSVIPDMGIDLHFWGMGGHANIFGGSTLATMGRFYSGVKSMDAAGHDNQGGRKTRIAGYERRADDWLQQANLAGRELAQIGRQIVGALIAEQAAQREYETTVQQIEQSRETDSFLRDKFTNEALYGWMQGELSKLYGNYYRFALDTARRAERTVKHELMRPEVDAVTYIRPDYWNAGRRGLLAGEGLHLDLKRLETAFAENNRRELELTRQISLRQLDPVALMTLRATGRCRFSLPEALFDIEAVHTHRRLRSVAVSLPAMVGPNAPLHATLTLLRSSVRVSSKLRGGAYLRAEEDERFIDYQGGSEQIVTSTGLNDAGLFEAGGRDDRPQPFEGAGAISGWQLELPGPLSSFDRTSLSDVVLHLRYTARPGGDILTAQAGAEIAAALSDASAAGLSQLLMIGQDFPMEWAAFAGGTGDLALVLRRGDFPYFIRNRGIVLDDITLFASGADRLLRRDLLSRGKAADAPRLDALSDALSDMTGGAAGGAVLNIDADLAVLRRAPDHQTGLLLRYHLA</sequence>
<evidence type="ECO:0000259" key="1">
    <source>
        <dbReference type="Pfam" id="PF18276"/>
    </source>
</evidence>
<organism evidence="2 3">
    <name type="scientific">Paracoccus mangrovi</name>
    <dbReference type="NCBI Taxonomy" id="1715645"/>
    <lineage>
        <taxon>Bacteria</taxon>
        <taxon>Pseudomonadati</taxon>
        <taxon>Pseudomonadota</taxon>
        <taxon>Alphaproteobacteria</taxon>
        <taxon>Rhodobacterales</taxon>
        <taxon>Paracoccaceae</taxon>
        <taxon>Paracoccus</taxon>
    </lineage>
</organism>
<protein>
    <recommendedName>
        <fullName evidence="1">Tc toxin complex TcA C-terminal TcB-binding domain-containing protein</fullName>
    </recommendedName>
</protein>
<name>A0ABV7R681_9RHOB</name>
<dbReference type="RefSeq" id="WP_377745721.1">
    <property type="nucleotide sequence ID" value="NZ_JBHRXJ010000013.1"/>
</dbReference>
<accession>A0ABV7R681</accession>